<feature type="region of interest" description="Disordered" evidence="7">
    <location>
        <begin position="1"/>
        <end position="125"/>
    </location>
</feature>
<comment type="caution">
    <text evidence="8">The sequence shown here is derived from an EMBL/GenBank/DDBJ whole genome shotgun (WGS) entry which is preliminary data.</text>
</comment>
<dbReference type="InterPro" id="IPR011990">
    <property type="entry name" value="TPR-like_helical_dom_sf"/>
</dbReference>
<dbReference type="SUPFAM" id="SSF48452">
    <property type="entry name" value="TPR-like"/>
    <property type="match status" value="2"/>
</dbReference>
<name>A0A016UKQ5_9BILA</name>
<dbReference type="EMBL" id="JARK01001374">
    <property type="protein sequence ID" value="EYC15048.1"/>
    <property type="molecule type" value="Genomic_DNA"/>
</dbReference>
<dbReference type="AlphaFoldDB" id="A0A016UKQ5"/>
<comment type="subcellular location">
    <subcellularLocation>
        <location evidence="1">Nucleus</location>
    </subcellularLocation>
</comment>
<evidence type="ECO:0000256" key="7">
    <source>
        <dbReference type="SAM" id="MobiDB-lite"/>
    </source>
</evidence>
<dbReference type="PANTHER" id="PTHR17204:SF5">
    <property type="entry name" value="PRE-MRNA-PROCESSING FACTOR 39"/>
    <property type="match status" value="1"/>
</dbReference>
<dbReference type="PANTHER" id="PTHR17204">
    <property type="entry name" value="PRE-MRNA PROCESSING PROTEIN PRP39-RELATED"/>
    <property type="match status" value="1"/>
</dbReference>
<keyword evidence="3" id="KW-0677">Repeat</keyword>
<dbReference type="Pfam" id="PF23241">
    <property type="entry name" value="HAT_PRP39_C"/>
    <property type="match status" value="1"/>
</dbReference>
<comment type="similarity">
    <text evidence="6">Belongs to the PRP39 family.</text>
</comment>
<dbReference type="GO" id="GO:0030627">
    <property type="term" value="F:pre-mRNA 5'-splice site binding"/>
    <property type="evidence" value="ECO:0007669"/>
    <property type="project" value="TreeGrafter"/>
</dbReference>
<feature type="compositionally biased region" description="Low complexity" evidence="7">
    <location>
        <begin position="67"/>
        <end position="83"/>
    </location>
</feature>
<dbReference type="GO" id="GO:0071004">
    <property type="term" value="C:U2-type prespliceosome"/>
    <property type="evidence" value="ECO:0007669"/>
    <property type="project" value="TreeGrafter"/>
</dbReference>
<dbReference type="Gene3D" id="1.25.40.10">
    <property type="entry name" value="Tetratricopeptide repeat domain"/>
    <property type="match status" value="2"/>
</dbReference>
<evidence type="ECO:0008006" key="10">
    <source>
        <dbReference type="Google" id="ProtNLM"/>
    </source>
</evidence>
<keyword evidence="5" id="KW-0539">Nucleus</keyword>
<dbReference type="OrthoDB" id="10265668at2759"/>
<dbReference type="GO" id="GO:0000243">
    <property type="term" value="C:commitment complex"/>
    <property type="evidence" value="ECO:0007669"/>
    <property type="project" value="TreeGrafter"/>
</dbReference>
<dbReference type="GO" id="GO:0005685">
    <property type="term" value="C:U1 snRNP"/>
    <property type="evidence" value="ECO:0007669"/>
    <property type="project" value="TreeGrafter"/>
</dbReference>
<evidence type="ECO:0000256" key="1">
    <source>
        <dbReference type="ARBA" id="ARBA00004123"/>
    </source>
</evidence>
<feature type="compositionally biased region" description="Low complexity" evidence="7">
    <location>
        <begin position="32"/>
        <end position="49"/>
    </location>
</feature>
<evidence type="ECO:0000313" key="9">
    <source>
        <dbReference type="Proteomes" id="UP000024635"/>
    </source>
</evidence>
<keyword evidence="2" id="KW-0507">mRNA processing</keyword>
<dbReference type="GO" id="GO:0000395">
    <property type="term" value="P:mRNA 5'-splice site recognition"/>
    <property type="evidence" value="ECO:0007669"/>
    <property type="project" value="TreeGrafter"/>
</dbReference>
<evidence type="ECO:0000313" key="8">
    <source>
        <dbReference type="EMBL" id="EYC15048.1"/>
    </source>
</evidence>
<keyword evidence="4" id="KW-0508">mRNA splicing</keyword>
<accession>A0A016UKQ5</accession>
<dbReference type="SMART" id="SM00386">
    <property type="entry name" value="HAT"/>
    <property type="match status" value="6"/>
</dbReference>
<dbReference type="InterPro" id="IPR059164">
    <property type="entry name" value="HAT_PRP39_C"/>
</dbReference>
<evidence type="ECO:0000256" key="2">
    <source>
        <dbReference type="ARBA" id="ARBA00022664"/>
    </source>
</evidence>
<dbReference type="Pfam" id="PF23240">
    <property type="entry name" value="HAT_PRP39_N"/>
    <property type="match status" value="1"/>
</dbReference>
<protein>
    <recommendedName>
        <fullName evidence="10">Suppressor of forked domain-containing protein</fullName>
    </recommendedName>
</protein>
<feature type="compositionally biased region" description="Basic residues" evidence="7">
    <location>
        <begin position="1"/>
        <end position="23"/>
    </location>
</feature>
<gene>
    <name evidence="8" type="primary">Acey_s0038.g3605</name>
    <name evidence="8" type="synonym">Acey-F25B4.5</name>
    <name evidence="8" type="ORF">Y032_0038g3605</name>
</gene>
<evidence type="ECO:0000256" key="5">
    <source>
        <dbReference type="ARBA" id="ARBA00023242"/>
    </source>
</evidence>
<organism evidence="8 9">
    <name type="scientific">Ancylostoma ceylanicum</name>
    <dbReference type="NCBI Taxonomy" id="53326"/>
    <lineage>
        <taxon>Eukaryota</taxon>
        <taxon>Metazoa</taxon>
        <taxon>Ecdysozoa</taxon>
        <taxon>Nematoda</taxon>
        <taxon>Chromadorea</taxon>
        <taxon>Rhabditida</taxon>
        <taxon>Rhabditina</taxon>
        <taxon>Rhabditomorpha</taxon>
        <taxon>Strongyloidea</taxon>
        <taxon>Ancylostomatidae</taxon>
        <taxon>Ancylostomatinae</taxon>
        <taxon>Ancylostoma</taxon>
    </lineage>
</organism>
<proteinExistence type="inferred from homology"/>
<sequence length="540" mass="62954">MVSRSRSRSNSRSPGRSRRRRGGAHSPDWSSRDGSQPRSSSRRGSSSTSKSRRRSRDRREDADRSGDASPSSRRSRSYSPSPSNGGGDNSSPSRRDRDRSSNSVSRSESDHGSRSRSRSRSPDFERNEALRDSWAALKTQPNNFDAWIILLTQADQSNDLKLARDIYNRFLNKYPYCYGFWKKYADMERRHQNFSDALSVWERGILAIPLSIDLWLGFLSFMRELAPQSDRGIEKLRELYDRALSMAGYEFHSDRLWQDYIAWEEAQGEWRRVAEIYDRLIRIPTAMYKSHMERFEAIVNMCNPIDLVSEEELKDAFDVVRRKCDVGIDQIIIEEAVEVDAAAATDDSSDAKPKQVRKTIHPEALPHFRTEILAQRYRWHKETEAMIIARMPFEEQIKRPYFHVKPLEAEQLKNWRLYLDFEIAEGNETRITVLFERCLIACALYDQFWTKYARWAQKQRGSDAAREIYRRAQQHIPGNVRLALAFSAFEESLGRRSRSILSIRRHMRGGDNICVIYTRLDTSWILRQESILAVEVIEVI</sequence>
<dbReference type="Proteomes" id="UP000024635">
    <property type="component" value="Unassembled WGS sequence"/>
</dbReference>
<evidence type="ECO:0000256" key="4">
    <source>
        <dbReference type="ARBA" id="ARBA00023187"/>
    </source>
</evidence>
<dbReference type="FunFam" id="1.25.40.10:FF:000091">
    <property type="entry name" value="Pre-mRNA-processing factor 39"/>
    <property type="match status" value="1"/>
</dbReference>
<evidence type="ECO:0000256" key="3">
    <source>
        <dbReference type="ARBA" id="ARBA00022737"/>
    </source>
</evidence>
<feature type="compositionally biased region" description="Basic and acidic residues" evidence="7">
    <location>
        <begin position="57"/>
        <end position="66"/>
    </location>
</feature>
<reference evidence="9" key="1">
    <citation type="journal article" date="2015" name="Nat. Genet.">
        <title>The genome and transcriptome of the zoonotic hookworm Ancylostoma ceylanicum identify infection-specific gene families.</title>
        <authorList>
            <person name="Schwarz E.M."/>
            <person name="Hu Y."/>
            <person name="Antoshechkin I."/>
            <person name="Miller M.M."/>
            <person name="Sternberg P.W."/>
            <person name="Aroian R.V."/>
        </authorList>
    </citation>
    <scope>NUCLEOTIDE SEQUENCE</scope>
    <source>
        <strain evidence="9">HY135</strain>
    </source>
</reference>
<keyword evidence="9" id="KW-1185">Reference proteome</keyword>
<dbReference type="InterPro" id="IPR003107">
    <property type="entry name" value="HAT"/>
</dbReference>
<evidence type="ECO:0000256" key="6">
    <source>
        <dbReference type="ARBA" id="ARBA00038019"/>
    </source>
</evidence>